<reference evidence="2" key="1">
    <citation type="submission" date="2021-02" db="EMBL/GenBank/DDBJ databases">
        <title>Psilocybe cubensis genome.</title>
        <authorList>
            <person name="Mckernan K.J."/>
            <person name="Crawford S."/>
            <person name="Trippe A."/>
            <person name="Kane L.T."/>
            <person name="Mclaughlin S."/>
        </authorList>
    </citation>
    <scope>NUCLEOTIDE SEQUENCE [LARGE SCALE GENOMIC DNA]</scope>
    <source>
        <strain evidence="2">MGC-MH-2018</strain>
    </source>
</reference>
<organism evidence="2">
    <name type="scientific">Psilocybe cubensis</name>
    <name type="common">Psychedelic mushroom</name>
    <name type="synonym">Stropharia cubensis</name>
    <dbReference type="NCBI Taxonomy" id="181762"/>
    <lineage>
        <taxon>Eukaryota</taxon>
        <taxon>Fungi</taxon>
        <taxon>Dikarya</taxon>
        <taxon>Basidiomycota</taxon>
        <taxon>Agaricomycotina</taxon>
        <taxon>Agaricomycetes</taxon>
        <taxon>Agaricomycetidae</taxon>
        <taxon>Agaricales</taxon>
        <taxon>Agaricineae</taxon>
        <taxon>Strophariaceae</taxon>
        <taxon>Psilocybe</taxon>
    </lineage>
</organism>
<comment type="caution">
    <text evidence="2">The sequence shown here is derived from an EMBL/GenBank/DDBJ whole genome shotgun (WGS) entry which is preliminary data.</text>
</comment>
<evidence type="ECO:0000313" key="2">
    <source>
        <dbReference type="EMBL" id="KAG5162876.1"/>
    </source>
</evidence>
<feature type="signal peptide" evidence="1">
    <location>
        <begin position="1"/>
        <end position="24"/>
    </location>
</feature>
<dbReference type="AlphaFoldDB" id="A0A8H8CER9"/>
<sequence>MHVFTKLHFIAALGSILVVNFTMAAPLSSDSLEVMERSEGVSSDVYAIDGIDAADLENLEMEEDLSISELAHKGKEKAKSVAKKVESGAKKAKSGVKKVATVAKPFIDTAADIAQFTPFAPEAAIIHTIVEYVVFGRVEYADIMEWKSVELN</sequence>
<keyword evidence="1" id="KW-0732">Signal</keyword>
<dbReference type="EMBL" id="JAFIQS010000017">
    <property type="protein sequence ID" value="KAG5162876.1"/>
    <property type="molecule type" value="Genomic_DNA"/>
</dbReference>
<name>A0A8H8CER9_PSICU</name>
<feature type="chain" id="PRO_5034791330" evidence="1">
    <location>
        <begin position="25"/>
        <end position="152"/>
    </location>
</feature>
<proteinExistence type="predicted"/>
<accession>A0A8H8CER9</accession>
<evidence type="ECO:0000256" key="1">
    <source>
        <dbReference type="SAM" id="SignalP"/>
    </source>
</evidence>
<gene>
    <name evidence="2" type="ORF">JR316_012264</name>
</gene>
<protein>
    <submittedName>
        <fullName evidence="2">Uncharacterized protein</fullName>
    </submittedName>
</protein>